<proteinExistence type="predicted"/>
<evidence type="ECO:0000313" key="1">
    <source>
        <dbReference type="EMBL" id="QID06609.1"/>
    </source>
</evidence>
<sequence length="161" mass="18990">MSSLFDNIDADKIKNKILYDTLYEYFEYNKEIKEDLIRTIIIDKCGYCPEIYEMILSDLDVEYLKNKVILLVIKNVGYSINVNYYIEPVLYHIYSKTGLDQKFIDDLFLVSDNGSENLIKILVEYGADYEKYGATLMKKAKKQNNYHVTNYVKKLLKNNDE</sequence>
<accession>A0A6G6ACN2</accession>
<protein>
    <recommendedName>
        <fullName evidence="2">Ankyrin repeat-containing protein</fullName>
    </recommendedName>
</protein>
<organism evidence="1">
    <name type="scientific">Borely moumouvirus</name>
    <dbReference type="NCBI Taxonomy" id="2712067"/>
    <lineage>
        <taxon>Viruses</taxon>
        <taxon>Varidnaviria</taxon>
        <taxon>Bamfordvirae</taxon>
        <taxon>Nucleocytoviricota</taxon>
        <taxon>Megaviricetes</taxon>
        <taxon>Imitervirales</taxon>
        <taxon>Mimiviridae</taxon>
        <taxon>Megamimivirinae</taxon>
        <taxon>Moumouvirus</taxon>
    </lineage>
</organism>
<name>A0A6G6ACN2_9VIRU</name>
<dbReference type="EMBL" id="MN175499">
    <property type="protein sequence ID" value="QID06609.1"/>
    <property type="molecule type" value="Genomic_DNA"/>
</dbReference>
<evidence type="ECO:0008006" key="2">
    <source>
        <dbReference type="Google" id="ProtNLM"/>
    </source>
</evidence>
<reference evidence="1" key="1">
    <citation type="submission" date="2019-07" db="EMBL/GenBank/DDBJ databases">
        <title>The discovery of a new lineage B mimivirus raises questions about particles surface fibrils.</title>
        <authorList>
            <person name="Silva L.K.S."/>
            <person name="Rodrigues R.A.L."/>
            <person name="Andrade A.C.S.P."/>
            <person name="Hikida H."/>
            <person name="Andreani J."/>
            <person name="Levasseur A."/>
            <person name="La Scola B."/>
            <person name="Abrahao J.S."/>
        </authorList>
    </citation>
    <scope>NUCLEOTIDE SEQUENCE</scope>
    <source>
        <strain evidence="1">B60</strain>
    </source>
</reference>